<dbReference type="PANTHER" id="PTHR30093:SF34">
    <property type="entry name" value="PREPILIN PEPTIDASE-DEPENDENT PROTEIN D"/>
    <property type="match status" value="1"/>
</dbReference>
<dbReference type="PROSITE" id="PS00409">
    <property type="entry name" value="PROKAR_NTER_METHYL"/>
    <property type="match status" value="1"/>
</dbReference>
<proteinExistence type="inferred from homology"/>
<dbReference type="AlphaFoldDB" id="A0A2A2F1T3"/>
<dbReference type="Pfam" id="PF00114">
    <property type="entry name" value="Pilin"/>
    <property type="match status" value="1"/>
</dbReference>
<dbReference type="InterPro" id="IPR012902">
    <property type="entry name" value="N_methyl_site"/>
</dbReference>
<keyword evidence="2" id="KW-0488">Methylation</keyword>
<keyword evidence="4" id="KW-0812">Transmembrane</keyword>
<organism evidence="5 6">
    <name type="scientific">Halovibrio salipaludis</name>
    <dbReference type="NCBI Taxonomy" id="2032626"/>
    <lineage>
        <taxon>Bacteria</taxon>
        <taxon>Pseudomonadati</taxon>
        <taxon>Pseudomonadota</taxon>
        <taxon>Gammaproteobacteria</taxon>
        <taxon>Oceanospirillales</taxon>
        <taxon>Halomonadaceae</taxon>
        <taxon>Halovibrio</taxon>
    </lineage>
</organism>
<evidence type="ECO:0000256" key="3">
    <source>
        <dbReference type="RuleBase" id="RU000389"/>
    </source>
</evidence>
<keyword evidence="6" id="KW-1185">Reference proteome</keyword>
<dbReference type="GO" id="GO:0043107">
    <property type="term" value="P:type IV pilus-dependent motility"/>
    <property type="evidence" value="ECO:0007669"/>
    <property type="project" value="TreeGrafter"/>
</dbReference>
<feature type="transmembrane region" description="Helical" evidence="4">
    <location>
        <begin position="12"/>
        <end position="33"/>
    </location>
</feature>
<protein>
    <submittedName>
        <fullName evidence="5">Prepilin-type cleavage/methylation domain-containing protein</fullName>
    </submittedName>
</protein>
<evidence type="ECO:0000313" key="5">
    <source>
        <dbReference type="EMBL" id="PAU78684.1"/>
    </source>
</evidence>
<evidence type="ECO:0000256" key="1">
    <source>
        <dbReference type="ARBA" id="ARBA00005233"/>
    </source>
</evidence>
<reference evidence="5 6" key="1">
    <citation type="submission" date="2017-08" db="EMBL/GenBank/DDBJ databases">
        <title>Halovibrio sewagensis sp. nov., isolated from wastewater of high salinity.</title>
        <authorList>
            <person name="Dong X."/>
            <person name="Zhang G."/>
        </authorList>
    </citation>
    <scope>NUCLEOTIDE SEQUENCE [LARGE SCALE GENOMIC DNA]</scope>
    <source>
        <strain evidence="5 6">YL5-2</strain>
    </source>
</reference>
<dbReference type="EMBL" id="NSKD01000007">
    <property type="protein sequence ID" value="PAU78684.1"/>
    <property type="molecule type" value="Genomic_DNA"/>
</dbReference>
<comment type="similarity">
    <text evidence="1 3">Belongs to the N-Me-Phe pilin family.</text>
</comment>
<name>A0A2A2F1T3_9GAMM</name>
<dbReference type="InterPro" id="IPR045584">
    <property type="entry name" value="Pilin-like"/>
</dbReference>
<gene>
    <name evidence="5" type="ORF">CK501_13430</name>
</gene>
<comment type="caution">
    <text evidence="5">The sequence shown here is derived from an EMBL/GenBank/DDBJ whole genome shotgun (WGS) entry which is preliminary data.</text>
</comment>
<dbReference type="OrthoDB" id="5918848at2"/>
<evidence type="ECO:0000256" key="4">
    <source>
        <dbReference type="SAM" id="Phobius"/>
    </source>
</evidence>
<sequence>MQSIQTNQNQQGFTLIELMIVVAIIGILAAIAIPQYQDYTSRSAVNACYSEISAGQTSYETMVNRGDTGDINGGDASDIGLSASACKSIDVDYANSGGQGTSFIKGTVSGNPQVDGVTVELYRDTDGAWQCYYDGSAGNDSSNEFMPDGCSNTT</sequence>
<evidence type="ECO:0000313" key="6">
    <source>
        <dbReference type="Proteomes" id="UP000218896"/>
    </source>
</evidence>
<dbReference type="Pfam" id="PF07963">
    <property type="entry name" value="N_methyl"/>
    <property type="match status" value="1"/>
</dbReference>
<dbReference type="Gene3D" id="3.30.700.10">
    <property type="entry name" value="Glycoprotein, Type 4 Pilin"/>
    <property type="match status" value="1"/>
</dbReference>
<dbReference type="GO" id="GO:0044096">
    <property type="term" value="C:type IV pilus"/>
    <property type="evidence" value="ECO:0007669"/>
    <property type="project" value="TreeGrafter"/>
</dbReference>
<keyword evidence="4" id="KW-1133">Transmembrane helix</keyword>
<accession>A0A2A2F1T3</accession>
<dbReference type="PANTHER" id="PTHR30093">
    <property type="entry name" value="GENERAL SECRETION PATHWAY PROTEIN G"/>
    <property type="match status" value="1"/>
</dbReference>
<keyword evidence="4" id="KW-0472">Membrane</keyword>
<dbReference type="InterPro" id="IPR001082">
    <property type="entry name" value="Pilin"/>
</dbReference>
<keyword evidence="3" id="KW-0281">Fimbrium</keyword>
<evidence type="ECO:0000256" key="2">
    <source>
        <dbReference type="ARBA" id="ARBA00022481"/>
    </source>
</evidence>
<dbReference type="SUPFAM" id="SSF54523">
    <property type="entry name" value="Pili subunits"/>
    <property type="match status" value="1"/>
</dbReference>
<dbReference type="GO" id="GO:0007155">
    <property type="term" value="P:cell adhesion"/>
    <property type="evidence" value="ECO:0007669"/>
    <property type="project" value="InterPro"/>
</dbReference>
<dbReference type="NCBIfam" id="TIGR02532">
    <property type="entry name" value="IV_pilin_GFxxxE"/>
    <property type="match status" value="1"/>
</dbReference>
<dbReference type="Proteomes" id="UP000218896">
    <property type="component" value="Unassembled WGS sequence"/>
</dbReference>